<dbReference type="Proteomes" id="UP001596509">
    <property type="component" value="Unassembled WGS sequence"/>
</dbReference>
<evidence type="ECO:0000313" key="2">
    <source>
        <dbReference type="EMBL" id="MFC7354535.1"/>
    </source>
</evidence>
<comment type="caution">
    <text evidence="2">The sequence shown here is derived from an EMBL/GenBank/DDBJ whole genome shotgun (WGS) entry which is preliminary data.</text>
</comment>
<proteinExistence type="predicted"/>
<dbReference type="EMBL" id="JBHTCK010000009">
    <property type="protein sequence ID" value="MFC7354535.1"/>
    <property type="molecule type" value="Genomic_DNA"/>
</dbReference>
<sequence>MTTPSSGDVPRHADSRNDFSGTSHGPVVQAATIHGGITFQVQPAAAAGEWAAPDEAASTRPMRRCVR</sequence>
<name>A0ABW2ML62_9ACTN</name>
<evidence type="ECO:0000256" key="1">
    <source>
        <dbReference type="SAM" id="MobiDB-lite"/>
    </source>
</evidence>
<feature type="region of interest" description="Disordered" evidence="1">
    <location>
        <begin position="1"/>
        <end position="27"/>
    </location>
</feature>
<protein>
    <submittedName>
        <fullName evidence="2">Uncharacterized protein</fullName>
    </submittedName>
</protein>
<reference evidence="3" key="1">
    <citation type="journal article" date="2019" name="Int. J. Syst. Evol. Microbiol.">
        <title>The Global Catalogue of Microorganisms (GCM) 10K type strain sequencing project: providing services to taxonomists for standard genome sequencing and annotation.</title>
        <authorList>
            <consortium name="The Broad Institute Genomics Platform"/>
            <consortium name="The Broad Institute Genome Sequencing Center for Infectious Disease"/>
            <person name="Wu L."/>
            <person name="Ma J."/>
        </authorList>
    </citation>
    <scope>NUCLEOTIDE SEQUENCE [LARGE SCALE GENOMIC DNA]</scope>
    <source>
        <strain evidence="3">ICMP 19430</strain>
    </source>
</reference>
<accession>A0ABW2ML62</accession>
<gene>
    <name evidence="2" type="ORF">ACFQW9_28180</name>
</gene>
<organism evidence="2 3">
    <name type="scientific">Streptomyces caviscabies</name>
    <dbReference type="NCBI Taxonomy" id="90079"/>
    <lineage>
        <taxon>Bacteria</taxon>
        <taxon>Bacillati</taxon>
        <taxon>Actinomycetota</taxon>
        <taxon>Actinomycetes</taxon>
        <taxon>Kitasatosporales</taxon>
        <taxon>Streptomycetaceae</taxon>
        <taxon>Streptomyces</taxon>
    </lineage>
</organism>
<dbReference type="RefSeq" id="WP_319286843.1">
    <property type="nucleotide sequence ID" value="NZ_JBHTCK010000009.1"/>
</dbReference>
<keyword evidence="3" id="KW-1185">Reference proteome</keyword>
<evidence type="ECO:0000313" key="3">
    <source>
        <dbReference type="Proteomes" id="UP001596509"/>
    </source>
</evidence>